<dbReference type="Proteomes" id="UP000510822">
    <property type="component" value="Chromosome"/>
</dbReference>
<evidence type="ECO:0000256" key="4">
    <source>
        <dbReference type="ARBA" id="ARBA00023136"/>
    </source>
</evidence>
<gene>
    <name evidence="6" type="ORF">HZU75_01895</name>
</gene>
<keyword evidence="2 5" id="KW-0812">Transmembrane</keyword>
<keyword evidence="4 5" id="KW-0472">Membrane</keyword>
<dbReference type="GO" id="GO:0016020">
    <property type="term" value="C:membrane"/>
    <property type="evidence" value="ECO:0007669"/>
    <property type="project" value="UniProtKB-SubCell"/>
</dbReference>
<dbReference type="RefSeq" id="WP_180307530.1">
    <property type="nucleotide sequence ID" value="NZ_CP058952.1"/>
</dbReference>
<dbReference type="Pfam" id="PF04228">
    <property type="entry name" value="Zn_peptidase"/>
    <property type="match status" value="1"/>
</dbReference>
<sequence length="287" mass="31233">MRWKDMRESDNVEEQADSRSFGVNGRRLGLGGVAIVVVLGLVLGKSPLEILNLVAGSYDTGTNQQAAPARTNTNSESLQFVKHTLGDTEDTWQAIFKQHGTIYQQPKLVSFHGAVQSACGNASAAMGPFYCPADQKVYIDLTFFDELHRKYAAPGDFAQAYVIAHEVGHHVQNLLGISTKVHTRQQQLNSVKANALSVRLELQADCLAGVWGYSAAQRGLLDANDMEEALRAANAIGDDTLQRNAGHAVVPDAFTHGSSTQRMAWFKRGMQTGNIQACNTFDQSIDP</sequence>
<organism evidence="6 7">
    <name type="scientific">Chitinibacter fontanus</name>
    <dbReference type="NCBI Taxonomy" id="1737446"/>
    <lineage>
        <taxon>Bacteria</taxon>
        <taxon>Pseudomonadati</taxon>
        <taxon>Pseudomonadota</taxon>
        <taxon>Betaproteobacteria</taxon>
        <taxon>Neisseriales</taxon>
        <taxon>Chitinibacteraceae</taxon>
        <taxon>Chitinibacter</taxon>
    </lineage>
</organism>
<dbReference type="EMBL" id="CP058952">
    <property type="protein sequence ID" value="QLI80388.1"/>
    <property type="molecule type" value="Genomic_DNA"/>
</dbReference>
<name>A0A7D5ZDA7_9NEIS</name>
<keyword evidence="3 5" id="KW-1133">Transmembrane helix</keyword>
<evidence type="ECO:0000313" key="7">
    <source>
        <dbReference type="Proteomes" id="UP000510822"/>
    </source>
</evidence>
<evidence type="ECO:0000256" key="5">
    <source>
        <dbReference type="SAM" id="Phobius"/>
    </source>
</evidence>
<dbReference type="KEGG" id="cfon:HZU75_01895"/>
<dbReference type="PANTHER" id="PTHR30168:SF0">
    <property type="entry name" value="INNER MEMBRANE PROTEIN"/>
    <property type="match status" value="1"/>
</dbReference>
<proteinExistence type="predicted"/>
<feature type="transmembrane region" description="Helical" evidence="5">
    <location>
        <begin position="28"/>
        <end position="44"/>
    </location>
</feature>
<evidence type="ECO:0000256" key="2">
    <source>
        <dbReference type="ARBA" id="ARBA00022692"/>
    </source>
</evidence>
<dbReference type="AlphaFoldDB" id="A0A7D5ZDA7"/>
<protein>
    <submittedName>
        <fullName evidence="6">Zinc metallopeptidase</fullName>
    </submittedName>
</protein>
<dbReference type="InterPro" id="IPR007343">
    <property type="entry name" value="Uncharacterised_pept_Zn_put"/>
</dbReference>
<comment type="subcellular location">
    <subcellularLocation>
        <location evidence="1">Membrane</location>
        <topology evidence="1">Single-pass membrane protein</topology>
    </subcellularLocation>
</comment>
<reference evidence="6 7" key="1">
    <citation type="journal article" date="2016" name="Int. J. Syst. Evol. Microbiol.">
        <title>Chitinibacter fontanus sp. nov., isolated from a spring.</title>
        <authorList>
            <person name="Sheu S.Y."/>
            <person name="Li Y.S."/>
            <person name="Young C.C."/>
            <person name="Chen W.M."/>
        </authorList>
    </citation>
    <scope>NUCLEOTIDE SEQUENCE [LARGE SCALE GENOMIC DNA]</scope>
    <source>
        <strain evidence="6 7">STM-7</strain>
    </source>
</reference>
<dbReference type="PANTHER" id="PTHR30168">
    <property type="entry name" value="PUTATIVE MEMBRANE PROTEIN YPFJ"/>
    <property type="match status" value="1"/>
</dbReference>
<evidence type="ECO:0000256" key="1">
    <source>
        <dbReference type="ARBA" id="ARBA00004167"/>
    </source>
</evidence>
<keyword evidence="7" id="KW-1185">Reference proteome</keyword>
<accession>A0A7D5ZDA7</accession>
<evidence type="ECO:0000313" key="6">
    <source>
        <dbReference type="EMBL" id="QLI80388.1"/>
    </source>
</evidence>
<evidence type="ECO:0000256" key="3">
    <source>
        <dbReference type="ARBA" id="ARBA00022989"/>
    </source>
</evidence>